<dbReference type="Gene3D" id="2.170.130.10">
    <property type="entry name" value="TonB-dependent receptor, plug domain"/>
    <property type="match status" value="1"/>
</dbReference>
<dbReference type="SUPFAM" id="SSF56935">
    <property type="entry name" value="Porins"/>
    <property type="match status" value="1"/>
</dbReference>
<feature type="domain" description="TonB-dependent receptor-like beta-barrel" evidence="13">
    <location>
        <begin position="270"/>
        <end position="742"/>
    </location>
</feature>
<comment type="subcellular location">
    <subcellularLocation>
        <location evidence="1 10">Cell outer membrane</location>
        <topology evidence="1 10">Multi-pass membrane protein</topology>
    </subcellularLocation>
</comment>
<protein>
    <submittedName>
        <fullName evidence="15">TonB-dependent receptor</fullName>
    </submittedName>
</protein>
<evidence type="ECO:0000256" key="6">
    <source>
        <dbReference type="ARBA" id="ARBA00023077"/>
    </source>
</evidence>
<dbReference type="EMBL" id="WNXC01000008">
    <property type="protein sequence ID" value="MBB2151010.1"/>
    <property type="molecule type" value="Genomic_DNA"/>
</dbReference>
<evidence type="ECO:0000256" key="8">
    <source>
        <dbReference type="ARBA" id="ARBA00023170"/>
    </source>
</evidence>
<proteinExistence type="inferred from homology"/>
<dbReference type="InterPro" id="IPR012910">
    <property type="entry name" value="Plug_dom"/>
</dbReference>
<evidence type="ECO:0000259" key="14">
    <source>
        <dbReference type="Pfam" id="PF07715"/>
    </source>
</evidence>
<evidence type="ECO:0000256" key="12">
    <source>
        <dbReference type="SAM" id="SignalP"/>
    </source>
</evidence>
<dbReference type="InterPro" id="IPR008969">
    <property type="entry name" value="CarboxyPept-like_regulatory"/>
</dbReference>
<dbReference type="InterPro" id="IPR000531">
    <property type="entry name" value="Beta-barrel_TonB"/>
</dbReference>
<gene>
    <name evidence="15" type="ORF">GM920_19090</name>
</gene>
<dbReference type="PROSITE" id="PS52016">
    <property type="entry name" value="TONB_DEPENDENT_REC_3"/>
    <property type="match status" value="1"/>
</dbReference>
<evidence type="ECO:0000256" key="4">
    <source>
        <dbReference type="ARBA" id="ARBA00022692"/>
    </source>
</evidence>
<keyword evidence="16" id="KW-1185">Reference proteome</keyword>
<sequence>MKKIHLVLMVLLYTLFSVPVFASGWTKNPFGGIGFKTGLAEFKGKVTDADNQEPLVGATVYISDLKAVTSTNAKGEFTLKNIPTKGRFLLEVRFVGYKTFSQMVDLSTLNKLNITLQPSAIESAEVVITGSPFSSNNKTNSLSVVSIGKDKLAQAGGTNLVDAISKVPGISQVSTGGAISKPTIRGLGYNRVLTMVDGAREEAQQWGDEHGIEVDQFSAARVEILKGPASLLYGSDALGGVINIIDDLVPPPGTFNGDFTTSYATNNGLSASSLMLQGNDNGFVYRGRASYKNAYGFAYKDAVVPNSGFNEFNLNGMVGLNKSWGYSHLTFSRFHTNIGLVEHGPNEQGQYVNDEGEVISKAEAQERRIGLPFQNINHYRAALNSNFILGNGQLKTTFAFQRNMRKEFEESTTEPGLNLNLNSYTYDVKYYFPNAGKWEPAIGVQGMYQNNVNKGDEFLIPDYNSNNIGAFVYLKRNFEKGAINIGARYDYKKVNGKGLDVAGEPLFTAFDNQFSNVSGSVGFAYEVAKNLVLKGNAGSGFRAPNIAELAANGRHEGTFRYEIGNSKLKQETSLQFDLGLEYTANSVTFGLNAYANRIYNYIYAGNFNNETTGVSDGNGMTETLPVYRFVQTNADLIGGEASLDFHLIKSLHFENSFAYVKGTNRADDQPLPFIPAASINNELRFEPTVKGLSGTYMKVGLTNVLKQSRFDSFETETEGYTLLDAGIGTTINTKKGKLNVWVTGQNLLDKKYFNSLSRYKMEGIYNTGRNVIFGISVPFL</sequence>
<keyword evidence="3 10" id="KW-1134">Transmembrane beta strand</keyword>
<keyword evidence="7 10" id="KW-0472">Membrane</keyword>
<comment type="similarity">
    <text evidence="10 11">Belongs to the TonB-dependent receptor family.</text>
</comment>
<feature type="domain" description="TonB-dependent receptor plug" evidence="14">
    <location>
        <begin position="140"/>
        <end position="241"/>
    </location>
</feature>
<dbReference type="Pfam" id="PF07715">
    <property type="entry name" value="Plug"/>
    <property type="match status" value="1"/>
</dbReference>
<evidence type="ECO:0000256" key="7">
    <source>
        <dbReference type="ARBA" id="ARBA00023136"/>
    </source>
</evidence>
<feature type="chain" id="PRO_5046894273" evidence="12">
    <location>
        <begin position="23"/>
        <end position="780"/>
    </location>
</feature>
<comment type="caution">
    <text evidence="15">The sequence shown here is derived from an EMBL/GenBank/DDBJ whole genome shotgun (WGS) entry which is preliminary data.</text>
</comment>
<evidence type="ECO:0000256" key="2">
    <source>
        <dbReference type="ARBA" id="ARBA00022448"/>
    </source>
</evidence>
<keyword evidence="5 12" id="KW-0732">Signal</keyword>
<evidence type="ECO:0000256" key="10">
    <source>
        <dbReference type="PROSITE-ProRule" id="PRU01360"/>
    </source>
</evidence>
<evidence type="ECO:0000256" key="5">
    <source>
        <dbReference type="ARBA" id="ARBA00022729"/>
    </source>
</evidence>
<dbReference type="InterPro" id="IPR037066">
    <property type="entry name" value="Plug_dom_sf"/>
</dbReference>
<evidence type="ECO:0000256" key="9">
    <source>
        <dbReference type="ARBA" id="ARBA00023237"/>
    </source>
</evidence>
<name>A0ABR6F0E9_9SPHI</name>
<dbReference type="PANTHER" id="PTHR30069">
    <property type="entry name" value="TONB-DEPENDENT OUTER MEMBRANE RECEPTOR"/>
    <property type="match status" value="1"/>
</dbReference>
<reference evidence="15 16" key="1">
    <citation type="submission" date="2019-11" db="EMBL/GenBank/DDBJ databases">
        <title>Description of Pedobacter sp. LMG 31462T.</title>
        <authorList>
            <person name="Carlier A."/>
            <person name="Qi S."/>
            <person name="Vandamme P."/>
        </authorList>
    </citation>
    <scope>NUCLEOTIDE SEQUENCE [LARGE SCALE GENOMIC DNA]</scope>
    <source>
        <strain evidence="15 16">LMG 31462</strain>
    </source>
</reference>
<evidence type="ECO:0000256" key="1">
    <source>
        <dbReference type="ARBA" id="ARBA00004571"/>
    </source>
</evidence>
<accession>A0ABR6F0E9</accession>
<dbReference type="CDD" id="cd01347">
    <property type="entry name" value="ligand_gated_channel"/>
    <property type="match status" value="1"/>
</dbReference>
<dbReference type="SUPFAM" id="SSF49464">
    <property type="entry name" value="Carboxypeptidase regulatory domain-like"/>
    <property type="match status" value="1"/>
</dbReference>
<evidence type="ECO:0000256" key="3">
    <source>
        <dbReference type="ARBA" id="ARBA00022452"/>
    </source>
</evidence>
<evidence type="ECO:0000256" key="11">
    <source>
        <dbReference type="RuleBase" id="RU003357"/>
    </source>
</evidence>
<keyword evidence="6 11" id="KW-0798">TonB box</keyword>
<evidence type="ECO:0000259" key="13">
    <source>
        <dbReference type="Pfam" id="PF00593"/>
    </source>
</evidence>
<keyword evidence="2 10" id="KW-0813">Transport</keyword>
<dbReference type="InterPro" id="IPR036942">
    <property type="entry name" value="Beta-barrel_TonB_sf"/>
</dbReference>
<dbReference type="Gene3D" id="2.60.40.1120">
    <property type="entry name" value="Carboxypeptidase-like, regulatory domain"/>
    <property type="match status" value="1"/>
</dbReference>
<keyword evidence="9 10" id="KW-0998">Cell outer membrane</keyword>
<dbReference type="Pfam" id="PF13715">
    <property type="entry name" value="CarbopepD_reg_2"/>
    <property type="match status" value="1"/>
</dbReference>
<feature type="signal peptide" evidence="12">
    <location>
        <begin position="1"/>
        <end position="22"/>
    </location>
</feature>
<dbReference type="Pfam" id="PF00593">
    <property type="entry name" value="TonB_dep_Rec_b-barrel"/>
    <property type="match status" value="1"/>
</dbReference>
<dbReference type="Proteomes" id="UP000636110">
    <property type="component" value="Unassembled WGS sequence"/>
</dbReference>
<dbReference type="PANTHER" id="PTHR30069:SF29">
    <property type="entry name" value="HEMOGLOBIN AND HEMOGLOBIN-HAPTOGLOBIN-BINDING PROTEIN 1-RELATED"/>
    <property type="match status" value="1"/>
</dbReference>
<dbReference type="InterPro" id="IPR039426">
    <property type="entry name" value="TonB-dep_rcpt-like"/>
</dbReference>
<organism evidence="15 16">
    <name type="scientific">Pedobacter gandavensis</name>
    <dbReference type="NCBI Taxonomy" id="2679963"/>
    <lineage>
        <taxon>Bacteria</taxon>
        <taxon>Pseudomonadati</taxon>
        <taxon>Bacteroidota</taxon>
        <taxon>Sphingobacteriia</taxon>
        <taxon>Sphingobacteriales</taxon>
        <taxon>Sphingobacteriaceae</taxon>
        <taxon>Pedobacter</taxon>
    </lineage>
</organism>
<dbReference type="Gene3D" id="2.40.170.20">
    <property type="entry name" value="TonB-dependent receptor, beta-barrel domain"/>
    <property type="match status" value="1"/>
</dbReference>
<evidence type="ECO:0000313" key="16">
    <source>
        <dbReference type="Proteomes" id="UP000636110"/>
    </source>
</evidence>
<dbReference type="RefSeq" id="WP_182960477.1">
    <property type="nucleotide sequence ID" value="NZ_WNXC01000008.1"/>
</dbReference>
<keyword evidence="4 10" id="KW-0812">Transmembrane</keyword>
<evidence type="ECO:0000313" key="15">
    <source>
        <dbReference type="EMBL" id="MBB2151010.1"/>
    </source>
</evidence>
<keyword evidence="8 15" id="KW-0675">Receptor</keyword>